<dbReference type="InterPro" id="IPR050065">
    <property type="entry name" value="GlmU-like"/>
</dbReference>
<dbReference type="OrthoDB" id="9788272at2"/>
<evidence type="ECO:0000256" key="1">
    <source>
        <dbReference type="ARBA" id="ARBA00022679"/>
    </source>
</evidence>
<evidence type="ECO:0000256" key="2">
    <source>
        <dbReference type="ARBA" id="ARBA00022695"/>
    </source>
</evidence>
<dbReference type="InterPro" id="IPR025877">
    <property type="entry name" value="MobA-like_NTP_Trfase"/>
</dbReference>
<organism evidence="5 6">
    <name type="scientific">Yoonia litorea</name>
    <dbReference type="NCBI Taxonomy" id="1123755"/>
    <lineage>
        <taxon>Bacteria</taxon>
        <taxon>Pseudomonadati</taxon>
        <taxon>Pseudomonadota</taxon>
        <taxon>Alphaproteobacteria</taxon>
        <taxon>Rhodobacterales</taxon>
        <taxon>Paracoccaceae</taxon>
        <taxon>Yoonia</taxon>
    </lineage>
</organism>
<dbReference type="InterPro" id="IPR029044">
    <property type="entry name" value="Nucleotide-diphossugar_trans"/>
</dbReference>
<name>A0A1I6MVT4_9RHOB</name>
<feature type="domain" description="MobA-like NTP transferase" evidence="4">
    <location>
        <begin position="5"/>
        <end position="126"/>
    </location>
</feature>
<dbReference type="EMBL" id="FOZM01000002">
    <property type="protein sequence ID" value="SFS19833.1"/>
    <property type="molecule type" value="Genomic_DNA"/>
</dbReference>
<keyword evidence="1 5" id="KW-0808">Transferase</keyword>
<dbReference type="CDD" id="cd06422">
    <property type="entry name" value="NTP_transferase_like_1"/>
    <property type="match status" value="1"/>
</dbReference>
<dbReference type="Proteomes" id="UP000198926">
    <property type="component" value="Unassembled WGS sequence"/>
</dbReference>
<evidence type="ECO:0000256" key="3">
    <source>
        <dbReference type="ARBA" id="ARBA00022842"/>
    </source>
</evidence>
<dbReference type="SUPFAM" id="SSF53448">
    <property type="entry name" value="Nucleotide-diphospho-sugar transferases"/>
    <property type="match status" value="1"/>
</dbReference>
<evidence type="ECO:0000313" key="6">
    <source>
        <dbReference type="Proteomes" id="UP000198926"/>
    </source>
</evidence>
<evidence type="ECO:0000313" key="5">
    <source>
        <dbReference type="EMBL" id="SFS19833.1"/>
    </source>
</evidence>
<keyword evidence="2 5" id="KW-0548">Nucleotidyltransferase</keyword>
<keyword evidence="3" id="KW-0460">Magnesium</keyword>
<evidence type="ECO:0000259" key="4">
    <source>
        <dbReference type="Pfam" id="PF12804"/>
    </source>
</evidence>
<dbReference type="PANTHER" id="PTHR43584">
    <property type="entry name" value="NUCLEOTIDYL TRANSFERASE"/>
    <property type="match status" value="1"/>
</dbReference>
<dbReference type="STRING" id="1123755.SAMN05444714_2370"/>
<dbReference type="PANTHER" id="PTHR43584:SF8">
    <property type="entry name" value="N-ACETYLMURAMATE ALPHA-1-PHOSPHATE URIDYLYLTRANSFERASE"/>
    <property type="match status" value="1"/>
</dbReference>
<dbReference type="RefSeq" id="WP_090208653.1">
    <property type="nucleotide sequence ID" value="NZ_FOZM01000002.1"/>
</dbReference>
<sequence>MTMPALLFAAGRGTRMAPLTDTQPKSLIEVAGKPLFDHAFDFVAEAACSPIVVNTHHFAEMMHAHLRGRAIRFSDETDYLRETGGGLRHARPLLSDGPIVTMNTDAVWQGPNPVQLLLDHWKPDMQCLLLLIARNNVHGHLGPGDFDCDENGRLRRGKEMIYSGAQIIRADLASEVPDEVFSMNVIWNRLIAENQLHGVTYPGNWCDVGQPESIPIAEAMLNV</sequence>
<dbReference type="Pfam" id="PF12804">
    <property type="entry name" value="NTP_transf_3"/>
    <property type="match status" value="1"/>
</dbReference>
<accession>A0A1I6MVT4</accession>
<protein>
    <submittedName>
        <fullName evidence="5">MurNAc alpha-1-phosphate uridylyltransferase</fullName>
    </submittedName>
</protein>
<dbReference type="AlphaFoldDB" id="A0A1I6MVT4"/>
<keyword evidence="6" id="KW-1185">Reference proteome</keyword>
<proteinExistence type="predicted"/>
<dbReference type="Gene3D" id="3.90.550.10">
    <property type="entry name" value="Spore Coat Polysaccharide Biosynthesis Protein SpsA, Chain A"/>
    <property type="match status" value="1"/>
</dbReference>
<reference evidence="5 6" key="1">
    <citation type="submission" date="2016-10" db="EMBL/GenBank/DDBJ databases">
        <authorList>
            <person name="de Groot N.N."/>
        </authorList>
    </citation>
    <scope>NUCLEOTIDE SEQUENCE [LARGE SCALE GENOMIC DNA]</scope>
    <source>
        <strain evidence="5 6">DSM 29433</strain>
    </source>
</reference>
<gene>
    <name evidence="5" type="ORF">SAMN05444714_2370</name>
</gene>
<dbReference type="GO" id="GO:0016779">
    <property type="term" value="F:nucleotidyltransferase activity"/>
    <property type="evidence" value="ECO:0007669"/>
    <property type="project" value="UniProtKB-KW"/>
</dbReference>